<dbReference type="EMBL" id="JACCJC010000006">
    <property type="protein sequence ID" value="KAF6239370.1"/>
    <property type="molecule type" value="Genomic_DNA"/>
</dbReference>
<proteinExistence type="predicted"/>
<organism evidence="1 2">
    <name type="scientific">Letharia columbiana</name>
    <dbReference type="NCBI Taxonomy" id="112416"/>
    <lineage>
        <taxon>Eukaryota</taxon>
        <taxon>Fungi</taxon>
        <taxon>Dikarya</taxon>
        <taxon>Ascomycota</taxon>
        <taxon>Pezizomycotina</taxon>
        <taxon>Lecanoromycetes</taxon>
        <taxon>OSLEUM clade</taxon>
        <taxon>Lecanoromycetidae</taxon>
        <taxon>Lecanorales</taxon>
        <taxon>Lecanorineae</taxon>
        <taxon>Parmeliaceae</taxon>
        <taxon>Letharia</taxon>
    </lineage>
</organism>
<protein>
    <submittedName>
        <fullName evidence="1">Uncharacterized protein</fullName>
    </submittedName>
</protein>
<reference evidence="1 2" key="1">
    <citation type="journal article" date="2020" name="Genomics">
        <title>Complete, high-quality genomes from long-read metagenomic sequencing of two wolf lichen thalli reveals enigmatic genome architecture.</title>
        <authorList>
            <person name="McKenzie S.K."/>
            <person name="Walston R.F."/>
            <person name="Allen J.L."/>
        </authorList>
    </citation>
    <scope>NUCLEOTIDE SEQUENCE [LARGE SCALE GENOMIC DNA]</scope>
    <source>
        <strain evidence="1">WasteWater2</strain>
    </source>
</reference>
<name>A0A8H6G2I8_9LECA</name>
<dbReference type="GeneID" id="59284304"/>
<sequence length="164" mass="18559">MTEPKPDTVFGKLRPQFIKPGTRGPSDIKAIKSLGCIVDWPFFNFEAKPAQTAIPHARNQAQRDCGAVLKSLVKLKAYVEGRGYKKKIGAVEAFWVLLALLEPRKFMDDEEGRAALRAYRHNVFDHGLFTHVSAMEKIWAKAVMAGNPSMRTLMCTPEYRDMYI</sequence>
<accession>A0A8H6G2I8</accession>
<gene>
    <name evidence="1" type="ORF">HO173_002632</name>
</gene>
<keyword evidence="2" id="KW-1185">Reference proteome</keyword>
<dbReference type="Proteomes" id="UP000578531">
    <property type="component" value="Unassembled WGS sequence"/>
</dbReference>
<dbReference type="AlphaFoldDB" id="A0A8H6G2I8"/>
<comment type="caution">
    <text evidence="1">The sequence shown here is derived from an EMBL/GenBank/DDBJ whole genome shotgun (WGS) entry which is preliminary data.</text>
</comment>
<dbReference type="RefSeq" id="XP_037168657.1">
    <property type="nucleotide sequence ID" value="XM_037304564.1"/>
</dbReference>
<evidence type="ECO:0000313" key="1">
    <source>
        <dbReference type="EMBL" id="KAF6239370.1"/>
    </source>
</evidence>
<evidence type="ECO:0000313" key="2">
    <source>
        <dbReference type="Proteomes" id="UP000578531"/>
    </source>
</evidence>